<comment type="caution">
    <text evidence="3">The sequence shown here is derived from an EMBL/GenBank/DDBJ whole genome shotgun (WGS) entry which is preliminary data.</text>
</comment>
<dbReference type="SUPFAM" id="SSF56436">
    <property type="entry name" value="C-type lectin-like"/>
    <property type="match status" value="1"/>
</dbReference>
<evidence type="ECO:0008006" key="5">
    <source>
        <dbReference type="Google" id="ProtNLM"/>
    </source>
</evidence>
<evidence type="ECO:0000256" key="2">
    <source>
        <dbReference type="SAM" id="Phobius"/>
    </source>
</evidence>
<organism evidence="3 4">
    <name type="scientific">Pristionchus mayeri</name>
    <dbReference type="NCBI Taxonomy" id="1317129"/>
    <lineage>
        <taxon>Eukaryota</taxon>
        <taxon>Metazoa</taxon>
        <taxon>Ecdysozoa</taxon>
        <taxon>Nematoda</taxon>
        <taxon>Chromadorea</taxon>
        <taxon>Rhabditida</taxon>
        <taxon>Rhabditina</taxon>
        <taxon>Diplogasteromorpha</taxon>
        <taxon>Diplogasteroidea</taxon>
        <taxon>Neodiplogasteridae</taxon>
        <taxon>Pristionchus</taxon>
    </lineage>
</organism>
<accession>A0AAN5CXR5</accession>
<keyword evidence="2" id="KW-0812">Transmembrane</keyword>
<feature type="compositionally biased region" description="Low complexity" evidence="1">
    <location>
        <begin position="130"/>
        <end position="153"/>
    </location>
</feature>
<keyword evidence="2" id="KW-1133">Transmembrane helix</keyword>
<dbReference type="EMBL" id="BTRK01000005">
    <property type="protein sequence ID" value="GMR52225.1"/>
    <property type="molecule type" value="Genomic_DNA"/>
</dbReference>
<evidence type="ECO:0000313" key="4">
    <source>
        <dbReference type="Proteomes" id="UP001328107"/>
    </source>
</evidence>
<dbReference type="AlphaFoldDB" id="A0AAN5CXR5"/>
<feature type="region of interest" description="Disordered" evidence="1">
    <location>
        <begin position="86"/>
        <end position="153"/>
    </location>
</feature>
<feature type="transmembrane region" description="Helical" evidence="2">
    <location>
        <begin position="177"/>
        <end position="199"/>
    </location>
</feature>
<feature type="compositionally biased region" description="Low complexity" evidence="1">
    <location>
        <begin position="96"/>
        <end position="119"/>
    </location>
</feature>
<dbReference type="Gene3D" id="3.30.200.20">
    <property type="entry name" value="Phosphorylase Kinase, domain 1"/>
    <property type="match status" value="1"/>
</dbReference>
<sequence>QNTQFWIGLYCKWNEEYEAATARIGKRAWFDGSPYNSDDYTNFVSPDDEHDMCNVGSVGTFIYNGVLKGKWQKQVFNRTVTTLMCSRPDPEPIPPTTSITTKTTTTTTRRTTQPIVADETTTDLDDEGRTTTTDDNTEPTEPADPTTESPTVVTTMTTSEQPTTSHINSHALTQLELILIIMLASITLTVIIVIMLYFLCKRIRKERVQEIVSNMQKRFSRSNTNAIVRTDEWEIKRQFVGTDYSRQLGRGAFGSVYLGRVFPGN</sequence>
<feature type="non-terminal residue" evidence="3">
    <location>
        <position position="265"/>
    </location>
</feature>
<gene>
    <name evidence="3" type="ORF">PMAYCL1PPCAC_22420</name>
</gene>
<reference evidence="4" key="1">
    <citation type="submission" date="2022-10" db="EMBL/GenBank/DDBJ databases">
        <title>Genome assembly of Pristionchus species.</title>
        <authorList>
            <person name="Yoshida K."/>
            <person name="Sommer R.J."/>
        </authorList>
    </citation>
    <scope>NUCLEOTIDE SEQUENCE [LARGE SCALE GENOMIC DNA]</scope>
    <source>
        <strain evidence="4">RS5460</strain>
    </source>
</reference>
<dbReference type="Proteomes" id="UP001328107">
    <property type="component" value="Unassembled WGS sequence"/>
</dbReference>
<dbReference type="InterPro" id="IPR016187">
    <property type="entry name" value="CTDL_fold"/>
</dbReference>
<evidence type="ECO:0000256" key="1">
    <source>
        <dbReference type="SAM" id="MobiDB-lite"/>
    </source>
</evidence>
<feature type="non-terminal residue" evidence="3">
    <location>
        <position position="1"/>
    </location>
</feature>
<proteinExistence type="predicted"/>
<evidence type="ECO:0000313" key="3">
    <source>
        <dbReference type="EMBL" id="GMR52225.1"/>
    </source>
</evidence>
<protein>
    <recommendedName>
        <fullName evidence="5">C-type lectin</fullName>
    </recommendedName>
</protein>
<keyword evidence="2" id="KW-0472">Membrane</keyword>
<keyword evidence="4" id="KW-1185">Reference proteome</keyword>
<name>A0AAN5CXR5_9BILA</name>